<dbReference type="RefSeq" id="WP_286329413.1">
    <property type="nucleotide sequence ID" value="NZ_AP027734.1"/>
</dbReference>
<evidence type="ECO:0000256" key="5">
    <source>
        <dbReference type="SAM" id="MobiDB-lite"/>
    </source>
</evidence>
<feature type="transmembrane region" description="Helical" evidence="6">
    <location>
        <begin position="30"/>
        <end position="48"/>
    </location>
</feature>
<feature type="transmembrane region" description="Helical" evidence="6">
    <location>
        <begin position="68"/>
        <end position="94"/>
    </location>
</feature>
<dbReference type="Gene3D" id="1.20.1560.10">
    <property type="entry name" value="ABC transporter type 1, transmembrane domain"/>
    <property type="match status" value="1"/>
</dbReference>
<evidence type="ECO:0000313" key="9">
    <source>
        <dbReference type="Proteomes" id="UP001321477"/>
    </source>
</evidence>
<dbReference type="Proteomes" id="UP001321477">
    <property type="component" value="Chromosome"/>
</dbReference>
<dbReference type="SUPFAM" id="SSF90123">
    <property type="entry name" value="ABC transporter transmembrane region"/>
    <property type="match status" value="1"/>
</dbReference>
<evidence type="ECO:0000313" key="8">
    <source>
        <dbReference type="EMBL" id="BDZ53754.1"/>
    </source>
</evidence>
<dbReference type="EMBL" id="AP027734">
    <property type="protein sequence ID" value="BDZ53754.1"/>
    <property type="molecule type" value="Genomic_DNA"/>
</dbReference>
<feature type="domain" description="ABC transmembrane type-1" evidence="7">
    <location>
        <begin position="29"/>
        <end position="277"/>
    </location>
</feature>
<organism evidence="8 9">
    <name type="scientific">Agromyces marinus</name>
    <dbReference type="NCBI Taxonomy" id="1389020"/>
    <lineage>
        <taxon>Bacteria</taxon>
        <taxon>Bacillati</taxon>
        <taxon>Actinomycetota</taxon>
        <taxon>Actinomycetes</taxon>
        <taxon>Micrococcales</taxon>
        <taxon>Microbacteriaceae</taxon>
        <taxon>Agromyces</taxon>
    </lineage>
</organism>
<keyword evidence="4 6" id="KW-0472">Membrane</keyword>
<name>A0ABM8GZ27_9MICO</name>
<dbReference type="InterPro" id="IPR011527">
    <property type="entry name" value="ABC1_TM_dom"/>
</dbReference>
<feature type="region of interest" description="Disordered" evidence="5">
    <location>
        <begin position="284"/>
        <end position="313"/>
    </location>
</feature>
<keyword evidence="2 6" id="KW-0812">Transmembrane</keyword>
<dbReference type="InterPro" id="IPR036640">
    <property type="entry name" value="ABC1_TM_sf"/>
</dbReference>
<feature type="transmembrane region" description="Helical" evidence="6">
    <location>
        <begin position="130"/>
        <end position="153"/>
    </location>
</feature>
<accession>A0ABM8GZ27</accession>
<protein>
    <recommendedName>
        <fullName evidence="7">ABC transmembrane type-1 domain-containing protein</fullName>
    </recommendedName>
</protein>
<proteinExistence type="predicted"/>
<evidence type="ECO:0000256" key="3">
    <source>
        <dbReference type="ARBA" id="ARBA00022989"/>
    </source>
</evidence>
<keyword evidence="9" id="KW-1185">Reference proteome</keyword>
<evidence type="ECO:0000256" key="6">
    <source>
        <dbReference type="SAM" id="Phobius"/>
    </source>
</evidence>
<keyword evidence="3 6" id="KW-1133">Transmembrane helix</keyword>
<reference evidence="9" key="1">
    <citation type="journal article" date="2019" name="Int. J. Syst. Evol. Microbiol.">
        <title>The Global Catalogue of Microorganisms (GCM) 10K type strain sequencing project: providing services to taxonomists for standard genome sequencing and annotation.</title>
        <authorList>
            <consortium name="The Broad Institute Genomics Platform"/>
            <consortium name="The Broad Institute Genome Sequencing Center for Infectious Disease"/>
            <person name="Wu L."/>
            <person name="Ma J."/>
        </authorList>
    </citation>
    <scope>NUCLEOTIDE SEQUENCE [LARGE SCALE GENOMIC DNA]</scope>
    <source>
        <strain evidence="9">NBRC 109019</strain>
    </source>
</reference>
<evidence type="ECO:0000256" key="4">
    <source>
        <dbReference type="ARBA" id="ARBA00023136"/>
    </source>
</evidence>
<evidence type="ECO:0000259" key="7">
    <source>
        <dbReference type="PROSITE" id="PS50929"/>
    </source>
</evidence>
<comment type="subcellular location">
    <subcellularLocation>
        <location evidence="1">Cell membrane</location>
        <topology evidence="1">Multi-pass membrane protein</topology>
    </subcellularLocation>
</comment>
<feature type="transmembrane region" description="Helical" evidence="6">
    <location>
        <begin position="260"/>
        <end position="280"/>
    </location>
</feature>
<evidence type="ECO:0000256" key="1">
    <source>
        <dbReference type="ARBA" id="ARBA00004651"/>
    </source>
</evidence>
<evidence type="ECO:0000256" key="2">
    <source>
        <dbReference type="ARBA" id="ARBA00022692"/>
    </source>
</evidence>
<sequence>MKNLTSLYRELLAVLPEDARKFFVRYAGSLALLSILDAASLALLAAVITPLVAGTSVTLPLFGEVEGVGLIAMIVLVCFLVVLKGAFAVLLLWWATRRFSRFELETGSRLFNAYIEAPWVVRLRKNSTDLVRIVDSSVGATIAGVLLPGASLIGEAFSFVVVIVVLAIVQPVVALTAFIYLGIVALVLSFWITRRARQAGRVNLKYTLRSSRLITEMVGALKEVTLRGKSAEVGEVVRENRVHTTRARANYQFLSQVPRYVLEAAIIGGFVLVGAVGWITGAPPRPSRPSPCSRSPDSGWHRPSCDSRASSRR</sequence>
<feature type="transmembrane region" description="Helical" evidence="6">
    <location>
        <begin position="159"/>
        <end position="192"/>
    </location>
</feature>
<dbReference type="PROSITE" id="PS50929">
    <property type="entry name" value="ABC_TM1F"/>
    <property type="match status" value="1"/>
</dbReference>
<gene>
    <name evidence="8" type="ORF">GCM10025870_08270</name>
</gene>